<dbReference type="Gene3D" id="2.120.10.30">
    <property type="entry name" value="TolB, C-terminal domain"/>
    <property type="match status" value="1"/>
</dbReference>
<dbReference type="AlphaFoldDB" id="A0A0J7IVF6"/>
<dbReference type="PATRIC" id="fig|1304281.5.peg.2841"/>
<dbReference type="Gene3D" id="2.60.120.290">
    <property type="entry name" value="Spermadhesin, CUB domain"/>
    <property type="match status" value="1"/>
</dbReference>
<feature type="signal peptide" evidence="4">
    <location>
        <begin position="1"/>
        <end position="22"/>
    </location>
</feature>
<dbReference type="Pfam" id="PF18962">
    <property type="entry name" value="Por_Secre_tail"/>
    <property type="match status" value="1"/>
</dbReference>
<dbReference type="NCBIfam" id="TIGR04183">
    <property type="entry name" value="Por_Secre_tail"/>
    <property type="match status" value="1"/>
</dbReference>
<accession>A0A0J7IVF6</accession>
<keyword evidence="1 4" id="KW-0732">Signal</keyword>
<sequence>MKKFYLKAGVATALLLSAMVYSQQNRITEAQVKPIQEKLRTLGAKNPAAAIPLDQLTKEEYALLANYRIQQQEDKTNPYGITEQELKNRIPKSKVQHILDRINALPPSVLPFPDDKFTYDELRLLRIYELQNMKKDGTSELLFNKSFVKNARTTNQFGTLPLVPPLAITNISTITNTIYCDDIAGDGKLYGIDNTARTLVRITPAGTVVTIGNLGAAVPTADTTTGLSWNAATGKMYLMAANSLYTVDLSTGLATAAASITGLSTGALPIWLEIDNAGNAFLADIANDELYKVNLTTGAATLVGPLGVNLNFAQEADFNRDTNELYMAAYVGAGVGGIYKVNTTTGAATLVGDTTALNAEFTMYSIADAVEPPPLDKAFVLKVYPAPAEFGTIPLTPPHTITSIAPLGKKIYADDLAGDGNLYGLDNDTKMLVKIYADGSVKNVGSLVNVPTADTVTGLSWNRTNNTMYAASTTGTTGKLYTVNLTTGVATAVGTMTNMQTPIWLEIDNNGVAYSADITTDKLYSVNLTNGAATEIGPLGIDIMYAQDADFNTDNNKLYMAGCLNSANDDSGIYEVNLTTGAATLVGATTPNELAMFTITNSIPLPPPIPPVTCGDNFTDSGGPTGNYSNSEDITTVIQPQNPGEKVKITFTQVEIESSTGSGTVGGCWDYMSIYDGPSISSPVLAAVKCGRTGFPPSVPSSLLSVGDSFTSTDASGKLTIRFRSDGSLNYAGWQANVTCAVMAVDETTAGNFSFYPNPTTGILNIASKGKVESLEVINIVGQKVMTLNPNGLNSQIDMSRLSPGVYLVKATVNGKVFTNKVIKK</sequence>
<organism evidence="6 7">
    <name type="scientific">Chryseobacterium koreense CCUG 49689</name>
    <dbReference type="NCBI Taxonomy" id="1304281"/>
    <lineage>
        <taxon>Bacteria</taxon>
        <taxon>Pseudomonadati</taxon>
        <taxon>Bacteroidota</taxon>
        <taxon>Flavobacteriia</taxon>
        <taxon>Flavobacteriales</taxon>
        <taxon>Weeksellaceae</taxon>
        <taxon>Chryseobacterium group</taxon>
        <taxon>Chryseobacterium</taxon>
    </lineage>
</organism>
<name>A0A0J7IVF6_9FLAO</name>
<protein>
    <recommendedName>
        <fullName evidence="5">CUB domain-containing protein</fullName>
    </recommendedName>
</protein>
<dbReference type="InterPro" id="IPR026444">
    <property type="entry name" value="Secre_tail"/>
</dbReference>
<gene>
    <name evidence="6" type="ORF">ACM44_13155</name>
</gene>
<evidence type="ECO:0000256" key="3">
    <source>
        <dbReference type="ARBA" id="ARBA00023157"/>
    </source>
</evidence>
<keyword evidence="7" id="KW-1185">Reference proteome</keyword>
<dbReference type="InterPro" id="IPR000859">
    <property type="entry name" value="CUB_dom"/>
</dbReference>
<dbReference type="InterPro" id="IPR011042">
    <property type="entry name" value="6-blade_b-propeller_TolB-like"/>
</dbReference>
<dbReference type="SUPFAM" id="SSF63829">
    <property type="entry name" value="Calcium-dependent phosphotriesterase"/>
    <property type="match status" value="1"/>
</dbReference>
<comment type="caution">
    <text evidence="6">The sequence shown here is derived from an EMBL/GenBank/DDBJ whole genome shotgun (WGS) entry which is preliminary data.</text>
</comment>
<keyword evidence="2" id="KW-0677">Repeat</keyword>
<feature type="chain" id="PRO_5005289274" description="CUB domain-containing protein" evidence="4">
    <location>
        <begin position="23"/>
        <end position="825"/>
    </location>
</feature>
<reference evidence="6 7" key="1">
    <citation type="journal article" date="2004" name="Int. J. Syst. Evol. Microbiol.">
        <title>Kaistella koreensis gen. nov., sp. nov., a novel member of the Chryseobacterium-Bergeyella-Riemerella branch.</title>
        <authorList>
            <person name="Kim M.K."/>
            <person name="Im W.T."/>
            <person name="Shin Y.K."/>
            <person name="Lim J.H."/>
            <person name="Kim S.H."/>
            <person name="Lee B.C."/>
            <person name="Park M.Y."/>
            <person name="Lee K.Y."/>
            <person name="Lee S.T."/>
        </authorList>
    </citation>
    <scope>NUCLEOTIDE SEQUENCE [LARGE SCALE GENOMIC DNA]</scope>
    <source>
        <strain evidence="6 7">CCUG 49689</strain>
    </source>
</reference>
<keyword evidence="3" id="KW-1015">Disulfide bond</keyword>
<dbReference type="PROSITE" id="PS01180">
    <property type="entry name" value="CUB"/>
    <property type="match status" value="1"/>
</dbReference>
<dbReference type="InterPro" id="IPR035914">
    <property type="entry name" value="Sperma_CUB_dom_sf"/>
</dbReference>
<evidence type="ECO:0000256" key="1">
    <source>
        <dbReference type="ARBA" id="ARBA00022729"/>
    </source>
</evidence>
<dbReference type="STRING" id="1304281.ACM44_13155"/>
<dbReference type="PANTHER" id="PTHR24251">
    <property type="entry name" value="OVOCHYMASE-RELATED"/>
    <property type="match status" value="1"/>
</dbReference>
<evidence type="ECO:0000313" key="6">
    <source>
        <dbReference type="EMBL" id="KMQ70273.1"/>
    </source>
</evidence>
<evidence type="ECO:0000259" key="5">
    <source>
        <dbReference type="PROSITE" id="PS01180"/>
    </source>
</evidence>
<feature type="domain" description="CUB" evidence="5">
    <location>
        <begin position="614"/>
        <end position="741"/>
    </location>
</feature>
<dbReference type="SUPFAM" id="SSF49854">
    <property type="entry name" value="Spermadhesin, CUB domain"/>
    <property type="match status" value="1"/>
</dbReference>
<proteinExistence type="predicted"/>
<dbReference type="SMART" id="SM00042">
    <property type="entry name" value="CUB"/>
    <property type="match status" value="1"/>
</dbReference>
<dbReference type="CDD" id="cd00041">
    <property type="entry name" value="CUB"/>
    <property type="match status" value="1"/>
</dbReference>
<dbReference type="OrthoDB" id="1398760at2"/>
<dbReference type="EMBL" id="LFNG01000023">
    <property type="protein sequence ID" value="KMQ70273.1"/>
    <property type="molecule type" value="Genomic_DNA"/>
</dbReference>
<dbReference type="RefSeq" id="WP_048500510.1">
    <property type="nucleotide sequence ID" value="NZ_LFNG01000023.1"/>
</dbReference>
<dbReference type="Pfam" id="PF21959">
    <property type="entry name" value="DUF6923"/>
    <property type="match status" value="1"/>
</dbReference>
<evidence type="ECO:0000256" key="4">
    <source>
        <dbReference type="SAM" id="SignalP"/>
    </source>
</evidence>
<evidence type="ECO:0000313" key="7">
    <source>
        <dbReference type="Proteomes" id="UP000035900"/>
    </source>
</evidence>
<evidence type="ECO:0000256" key="2">
    <source>
        <dbReference type="ARBA" id="ARBA00022737"/>
    </source>
</evidence>
<dbReference type="InterPro" id="IPR054215">
    <property type="entry name" value="DUF6923"/>
</dbReference>
<dbReference type="Proteomes" id="UP000035900">
    <property type="component" value="Unassembled WGS sequence"/>
</dbReference>